<keyword evidence="2" id="KW-0812">Transmembrane</keyword>
<feature type="transmembrane region" description="Helical" evidence="2">
    <location>
        <begin position="44"/>
        <end position="64"/>
    </location>
</feature>
<proteinExistence type="predicted"/>
<evidence type="ECO:0000313" key="5">
    <source>
        <dbReference type="Proteomes" id="UP001144673"/>
    </source>
</evidence>
<feature type="compositionally biased region" description="Pro residues" evidence="1">
    <location>
        <begin position="888"/>
        <end position="902"/>
    </location>
</feature>
<dbReference type="AlphaFoldDB" id="A0A9W8QNY0"/>
<dbReference type="EMBL" id="JAJHUN010000001">
    <property type="protein sequence ID" value="KAJ4164061.1"/>
    <property type="molecule type" value="Genomic_DNA"/>
</dbReference>
<feature type="compositionally biased region" description="Low complexity" evidence="1">
    <location>
        <begin position="874"/>
        <end position="887"/>
    </location>
</feature>
<organism evidence="4 5">
    <name type="scientific">Akanthomyces muscarius</name>
    <name type="common">Entomopathogenic fungus</name>
    <name type="synonym">Lecanicillium muscarium</name>
    <dbReference type="NCBI Taxonomy" id="2231603"/>
    <lineage>
        <taxon>Eukaryota</taxon>
        <taxon>Fungi</taxon>
        <taxon>Dikarya</taxon>
        <taxon>Ascomycota</taxon>
        <taxon>Pezizomycotina</taxon>
        <taxon>Sordariomycetes</taxon>
        <taxon>Hypocreomycetidae</taxon>
        <taxon>Hypocreales</taxon>
        <taxon>Cordycipitaceae</taxon>
        <taxon>Akanthomyces</taxon>
    </lineage>
</organism>
<evidence type="ECO:0000256" key="1">
    <source>
        <dbReference type="SAM" id="MobiDB-lite"/>
    </source>
</evidence>
<feature type="domain" description="DUF7371" evidence="3">
    <location>
        <begin position="1064"/>
        <end position="1187"/>
    </location>
</feature>
<feature type="compositionally biased region" description="Pro residues" evidence="1">
    <location>
        <begin position="838"/>
        <end position="873"/>
    </location>
</feature>
<feature type="transmembrane region" description="Helical" evidence="2">
    <location>
        <begin position="76"/>
        <end position="98"/>
    </location>
</feature>
<dbReference type="Proteomes" id="UP001144673">
    <property type="component" value="Chromosome 1"/>
</dbReference>
<dbReference type="GO" id="GO:0005811">
    <property type="term" value="C:lipid droplet"/>
    <property type="evidence" value="ECO:0007669"/>
    <property type="project" value="TreeGrafter"/>
</dbReference>
<evidence type="ECO:0000259" key="3">
    <source>
        <dbReference type="Pfam" id="PF24086"/>
    </source>
</evidence>
<dbReference type="InterPro" id="IPR055795">
    <property type="entry name" value="DUF7371"/>
</dbReference>
<feature type="region of interest" description="Disordered" evidence="1">
    <location>
        <begin position="838"/>
        <end position="903"/>
    </location>
</feature>
<keyword evidence="2" id="KW-1133">Transmembrane helix</keyword>
<dbReference type="KEGG" id="amus:LMH87_005749"/>
<reference evidence="4" key="1">
    <citation type="journal article" date="2023" name="Access Microbiol">
        <title>De-novo genome assembly for Akanthomyces muscarius, a biocontrol agent of insect agricultural pests.</title>
        <authorList>
            <person name="Erdos Z."/>
            <person name="Studholme D.J."/>
            <person name="Raymond B."/>
            <person name="Sharma M."/>
        </authorList>
    </citation>
    <scope>NUCLEOTIDE SEQUENCE</scope>
    <source>
        <strain evidence="4">Ve6</strain>
    </source>
</reference>
<dbReference type="PANTHER" id="PTHR34292">
    <property type="entry name" value="OUTER SPORE WALL PROTEIN LDS1"/>
    <property type="match status" value="1"/>
</dbReference>
<dbReference type="GO" id="GO:0005619">
    <property type="term" value="C:ascospore wall"/>
    <property type="evidence" value="ECO:0007669"/>
    <property type="project" value="TreeGrafter"/>
</dbReference>
<evidence type="ECO:0000256" key="2">
    <source>
        <dbReference type="SAM" id="Phobius"/>
    </source>
</evidence>
<feature type="compositionally biased region" description="Low complexity" evidence="1">
    <location>
        <begin position="410"/>
        <end position="424"/>
    </location>
</feature>
<gene>
    <name evidence="4" type="ORF">LMH87_005749</name>
</gene>
<dbReference type="InterPro" id="IPR052786">
    <property type="entry name" value="Spore_wall_assembly"/>
</dbReference>
<keyword evidence="5" id="KW-1185">Reference proteome</keyword>
<dbReference type="PANTHER" id="PTHR34292:SF1">
    <property type="entry name" value="OUTER SPORE WALL PROTEIN RRT8"/>
    <property type="match status" value="1"/>
</dbReference>
<dbReference type="GeneID" id="80892908"/>
<evidence type="ECO:0000313" key="4">
    <source>
        <dbReference type="EMBL" id="KAJ4164061.1"/>
    </source>
</evidence>
<feature type="region of interest" description="Disordered" evidence="1">
    <location>
        <begin position="1013"/>
        <end position="1036"/>
    </location>
</feature>
<sequence>MEPLISSRPVSYVRRAGRAASYPLRGIWYFSRTREFWPLFLGRLLPLSLISLVVYFILFAFAFLPQFAFLAIFHGWGAWVSAVVLVLGEGLVIIQGLFEGFFVDECRVDVFDATLIQNSLEDLVAPHRVLYPDAPNAVRMLGKPTSPAIYTPWSIIQIIELIVFLPLNLIPYVGTPAFIMITGTRLGKLAHYRYFQLRGLSKSEQKKELKRLGWENVWRGNAIWKRLQTQLRLLHTQIRLYNYKQMGLHNQVNLRRAPVTLRSFLHSLRFNFGSFSLRFFNTTPHSTLSGFVNTDWLSSMISLAAKGPFLGCWLFASLTLSSPEHSDNYSGPSVSSHSTTVSSFMADICKAESTKTVFVTLSSLSKQSTASIPAGANVETTTIIVSPVQSHAKTDAPVDAATTDSAPAYEPSSGPSSHSEASHPTSDVSSLEFSTVSRTILATHTVTLTVVPARKGPTSTESGAAYDAKSTGVSSAVTKSPSNVATCITHTVVGPDGRPTVVESIIITEPAATSASMVLGTAVPANSASATAPGVPVPSYSGTITSGLPIHTSFTAIGPDGSPTIIDTTWIIPVPPTSVMSGLNPLPSGVISSGRVVSGLPSNAVSGATTENPTTSVMGTPTCTTVTVVGPDMRPTVTELTIIAPTGAPAATTSIIAPLPFVASASMTNLASQPPITSNSVVTTITWKVIGADGTVSAIIQTITAPSGSTVAEIPTSLPTAVTADIPFPGATRSSGSVPFLTPYGTASTSGQGPASVVSIVSGVNSIPNFVPVPSGAGILPTITGEPPAYGFDTILPLSSYETPIGSQKTIGASPIQYGTSSSDSDWISSILYGSFPTPTPPATPLPDTPVPGTPLPGTPVPGTPAPGTPAPGTPALTPEPTSESTPEPTPKMSPNPIPPVNPGEVTTLVTSTWTNVIPEQTTTYVIKFPLTTLATITVPRGPAFRKRLLRRQSSFDTLFPFSNSTITPSTSTEDTPLTSSLTSELVTPITTTPSLTNTAPFPFTENTSLMSSLTSQLETPISTPPSPTSTSPTSTIPTTFINTRTIAPANPSSTVCASGGDKVGNSTVTFDNLLPGPLLNPAGDLWFSEGFLVAPPSSPPSDAYLPSSGSQLVEFLPPALVPDAPFDGAGDTAEISVGPNERSPCFRFNFYGASLGCAAEGVEQWCEFEFSAYTYNETSEENVAVILPRFLGGVVLCSIYDRCLWYGLEGT</sequence>
<dbReference type="RefSeq" id="XP_056058976.1">
    <property type="nucleotide sequence ID" value="XM_056203524.1"/>
</dbReference>
<comment type="caution">
    <text evidence="4">The sequence shown here is derived from an EMBL/GenBank/DDBJ whole genome shotgun (WGS) entry which is preliminary data.</text>
</comment>
<dbReference type="Pfam" id="PF24086">
    <property type="entry name" value="DUF7371"/>
    <property type="match status" value="1"/>
</dbReference>
<dbReference type="GO" id="GO:0005628">
    <property type="term" value="C:prospore membrane"/>
    <property type="evidence" value="ECO:0007669"/>
    <property type="project" value="TreeGrafter"/>
</dbReference>
<keyword evidence="2" id="KW-0472">Membrane</keyword>
<name>A0A9W8QNY0_AKAMU</name>
<accession>A0A9W8QNY0</accession>
<protein>
    <recommendedName>
        <fullName evidence="3">DUF7371 domain-containing protein</fullName>
    </recommendedName>
</protein>
<feature type="region of interest" description="Disordered" evidence="1">
    <location>
        <begin position="394"/>
        <end position="429"/>
    </location>
</feature>